<dbReference type="Gene3D" id="3.30.160.60">
    <property type="entry name" value="Classic Zinc Finger"/>
    <property type="match status" value="1"/>
</dbReference>
<comment type="caution">
    <text evidence="3">The sequence shown here is derived from an EMBL/GenBank/DDBJ whole genome shotgun (WGS) entry which is preliminary data.</text>
</comment>
<evidence type="ECO:0000313" key="4">
    <source>
        <dbReference type="Proteomes" id="UP001196413"/>
    </source>
</evidence>
<dbReference type="EMBL" id="JAHQIW010006910">
    <property type="protein sequence ID" value="KAJ1371100.1"/>
    <property type="molecule type" value="Genomic_DNA"/>
</dbReference>
<feature type="compositionally biased region" description="Low complexity" evidence="1">
    <location>
        <begin position="194"/>
        <end position="204"/>
    </location>
</feature>
<reference evidence="3" key="1">
    <citation type="submission" date="2021-06" db="EMBL/GenBank/DDBJ databases">
        <title>Parelaphostrongylus tenuis whole genome reference sequence.</title>
        <authorList>
            <person name="Garwood T.J."/>
            <person name="Larsen P.A."/>
            <person name="Fountain-Jones N.M."/>
            <person name="Garbe J.R."/>
            <person name="Macchietto M.G."/>
            <person name="Kania S.A."/>
            <person name="Gerhold R.W."/>
            <person name="Richards J.E."/>
            <person name="Wolf T.M."/>
        </authorList>
    </citation>
    <scope>NUCLEOTIDE SEQUENCE</scope>
    <source>
        <strain evidence="3">MNPRO001-30</strain>
        <tissue evidence="3">Meninges</tissue>
    </source>
</reference>
<dbReference type="SMART" id="SM00355">
    <property type="entry name" value="ZnF_C2H2"/>
    <property type="match status" value="4"/>
</dbReference>
<feature type="domain" description="C2H2-type" evidence="2">
    <location>
        <begin position="281"/>
        <end position="304"/>
    </location>
</feature>
<accession>A0AAD5R7Y8</accession>
<feature type="domain" description="C2H2-type" evidence="2">
    <location>
        <begin position="252"/>
        <end position="275"/>
    </location>
</feature>
<organism evidence="3 4">
    <name type="scientific">Parelaphostrongylus tenuis</name>
    <name type="common">Meningeal worm</name>
    <dbReference type="NCBI Taxonomy" id="148309"/>
    <lineage>
        <taxon>Eukaryota</taxon>
        <taxon>Metazoa</taxon>
        <taxon>Ecdysozoa</taxon>
        <taxon>Nematoda</taxon>
        <taxon>Chromadorea</taxon>
        <taxon>Rhabditida</taxon>
        <taxon>Rhabditina</taxon>
        <taxon>Rhabditomorpha</taxon>
        <taxon>Strongyloidea</taxon>
        <taxon>Metastrongylidae</taxon>
        <taxon>Parelaphostrongylus</taxon>
    </lineage>
</organism>
<protein>
    <recommendedName>
        <fullName evidence="2">C2H2-type domain-containing protein</fullName>
    </recommendedName>
</protein>
<feature type="region of interest" description="Disordered" evidence="1">
    <location>
        <begin position="187"/>
        <end position="210"/>
    </location>
</feature>
<feature type="domain" description="C2H2-type" evidence="2">
    <location>
        <begin position="384"/>
        <end position="407"/>
    </location>
</feature>
<evidence type="ECO:0000256" key="1">
    <source>
        <dbReference type="SAM" id="MobiDB-lite"/>
    </source>
</evidence>
<gene>
    <name evidence="3" type="ORF">KIN20_032977</name>
</gene>
<dbReference type="AlphaFoldDB" id="A0AAD5R7Y8"/>
<evidence type="ECO:0000313" key="3">
    <source>
        <dbReference type="EMBL" id="KAJ1371100.1"/>
    </source>
</evidence>
<keyword evidence="4" id="KW-1185">Reference proteome</keyword>
<dbReference type="InterPro" id="IPR013087">
    <property type="entry name" value="Znf_C2H2_type"/>
</dbReference>
<sequence>MDESYIQLLAAAAASMPASPFLSNTTDSIAQQALALNPSSVLQNHWLQQQYYQQLALQYLENIRTNTLPISPLPTIALPAQPVSLSSSTSKIDDSSSFSLISEKPDANTSSYVPPVNVTGIAAPIPKRPRLMLPVVNEERQLSVIHSRANEKPSYVINLDLPQPNSTLMPAAFTAFRTPALSPATETSIEARCSSSTSVDTLSNSKEEEEPELFIDIESVDNRPEGRDRRRAYIDFYRKVKSARQREPGPLLSCALCDCQILSNDNSIHTHVNHHADAGGFWCKLCGVNEADKYRIYEHMRINHPNNMELFEDRRDIIKLCAVIQECFPRTFPRSKKDIAREFDVIIKHLEDNQITELKCDVCDTVVKGTKVTMTKHAHQHPMYRCKVCKYVSDTLKAQEEHQVEVHTVLEPKSMVNYNVCGTADILAKIVHRCFAYILRQNDSTTTAKNTNQKT</sequence>
<name>A0AAD5R7Y8_PARTN</name>
<proteinExistence type="predicted"/>
<dbReference type="Proteomes" id="UP001196413">
    <property type="component" value="Unassembled WGS sequence"/>
</dbReference>
<evidence type="ECO:0000259" key="2">
    <source>
        <dbReference type="SMART" id="SM00355"/>
    </source>
</evidence>
<feature type="domain" description="C2H2-type" evidence="2">
    <location>
        <begin position="358"/>
        <end position="381"/>
    </location>
</feature>